<dbReference type="GeneID" id="94336211"/>
<feature type="compositionally biased region" description="Basic and acidic residues" evidence="1">
    <location>
        <begin position="398"/>
        <end position="411"/>
    </location>
</feature>
<reference evidence="4" key="1">
    <citation type="journal article" date="2023" name="Nat. Microbiol.">
        <title>Babesia duncani multi-omics identifies virulence factors and drug targets.</title>
        <authorList>
            <person name="Singh P."/>
            <person name="Lonardi S."/>
            <person name="Liang Q."/>
            <person name="Vydyam P."/>
            <person name="Khabirova E."/>
            <person name="Fang T."/>
            <person name="Gihaz S."/>
            <person name="Thekkiniath J."/>
            <person name="Munshi M."/>
            <person name="Abel S."/>
            <person name="Ciampossin L."/>
            <person name="Batugedara G."/>
            <person name="Gupta M."/>
            <person name="Lu X.M."/>
            <person name="Lenz T."/>
            <person name="Chakravarty S."/>
            <person name="Cornillot E."/>
            <person name="Hu Y."/>
            <person name="Ma W."/>
            <person name="Gonzalez L.M."/>
            <person name="Sanchez S."/>
            <person name="Estrada K."/>
            <person name="Sanchez-Flores A."/>
            <person name="Montero E."/>
            <person name="Harb O.S."/>
            <person name="Le Roch K.G."/>
            <person name="Mamoun C.B."/>
        </authorList>
    </citation>
    <scope>NUCLEOTIDE SEQUENCE</scope>
    <source>
        <strain evidence="4">WA1</strain>
    </source>
</reference>
<feature type="region of interest" description="Disordered" evidence="1">
    <location>
        <begin position="450"/>
        <end position="469"/>
    </location>
</feature>
<comment type="caution">
    <text evidence="4">The sequence shown here is derived from an EMBL/GenBank/DDBJ whole genome shotgun (WGS) entry which is preliminary data.</text>
</comment>
<name>A0AAD9PKS3_9APIC</name>
<protein>
    <submittedName>
        <fullName evidence="4">Bifunctional Alpha carbonic anhydrase domain superfamily/Alpha carbonic anhydrase domain/Carbonic anhydrase</fullName>
    </submittedName>
</protein>
<feature type="signal peptide" evidence="2">
    <location>
        <begin position="1"/>
        <end position="16"/>
    </location>
</feature>
<dbReference type="InterPro" id="IPR036398">
    <property type="entry name" value="CA_dom_sf"/>
</dbReference>
<gene>
    <name evidence="4" type="ORF">BdWA1_001913</name>
</gene>
<dbReference type="InterPro" id="IPR023561">
    <property type="entry name" value="Carbonic_anhydrase_a-class"/>
</dbReference>
<feature type="compositionally biased region" description="Polar residues" evidence="1">
    <location>
        <begin position="278"/>
        <end position="311"/>
    </location>
</feature>
<accession>A0AAD9PKS3</accession>
<dbReference type="SMART" id="SM01057">
    <property type="entry name" value="Carb_anhydrase"/>
    <property type="match status" value="1"/>
</dbReference>
<feature type="region of interest" description="Disordered" evidence="1">
    <location>
        <begin position="273"/>
        <end position="311"/>
    </location>
</feature>
<dbReference type="GO" id="GO:0004089">
    <property type="term" value="F:carbonate dehydratase activity"/>
    <property type="evidence" value="ECO:0007669"/>
    <property type="project" value="InterPro"/>
</dbReference>
<dbReference type="RefSeq" id="XP_067803506.1">
    <property type="nucleotide sequence ID" value="XM_067946942.1"/>
</dbReference>
<dbReference type="Gene3D" id="3.10.200.10">
    <property type="entry name" value="Alpha carbonic anhydrase"/>
    <property type="match status" value="2"/>
</dbReference>
<dbReference type="InterPro" id="IPR001148">
    <property type="entry name" value="CA_dom"/>
</dbReference>
<dbReference type="Pfam" id="PF00194">
    <property type="entry name" value="Carb_anhydrase"/>
    <property type="match status" value="1"/>
</dbReference>
<keyword evidence="5" id="KW-1185">Reference proteome</keyword>
<keyword evidence="2" id="KW-0732">Signal</keyword>
<feature type="chain" id="PRO_5042027327" evidence="2">
    <location>
        <begin position="17"/>
        <end position="729"/>
    </location>
</feature>
<dbReference type="PANTHER" id="PTHR18952">
    <property type="entry name" value="CARBONIC ANHYDRASE"/>
    <property type="match status" value="1"/>
</dbReference>
<dbReference type="GO" id="GO:0008270">
    <property type="term" value="F:zinc ion binding"/>
    <property type="evidence" value="ECO:0007669"/>
    <property type="project" value="InterPro"/>
</dbReference>
<dbReference type="KEGG" id="bdw:94336211"/>
<dbReference type="PANTHER" id="PTHR18952:SF276">
    <property type="entry name" value="CHROMOSOME UNDETERMINED SCAFFOLD_53, WHOLE GENOME SHOTGUN SEQUENCE"/>
    <property type="match status" value="1"/>
</dbReference>
<organism evidence="4 5">
    <name type="scientific">Babesia duncani</name>
    <dbReference type="NCBI Taxonomy" id="323732"/>
    <lineage>
        <taxon>Eukaryota</taxon>
        <taxon>Sar</taxon>
        <taxon>Alveolata</taxon>
        <taxon>Apicomplexa</taxon>
        <taxon>Aconoidasida</taxon>
        <taxon>Piroplasmida</taxon>
        <taxon>Babesiidae</taxon>
        <taxon>Babesia</taxon>
    </lineage>
</organism>
<dbReference type="SUPFAM" id="SSF51069">
    <property type="entry name" value="Carbonic anhydrase"/>
    <property type="match status" value="2"/>
</dbReference>
<dbReference type="AlphaFoldDB" id="A0AAD9PKS3"/>
<feature type="compositionally biased region" description="Acidic residues" evidence="1">
    <location>
        <begin position="418"/>
        <end position="435"/>
    </location>
</feature>
<proteinExistence type="predicted"/>
<feature type="region of interest" description="Disordered" evidence="1">
    <location>
        <begin position="398"/>
        <end position="435"/>
    </location>
</feature>
<dbReference type="EMBL" id="JALLKP010000002">
    <property type="protein sequence ID" value="KAK2196664.1"/>
    <property type="molecule type" value="Genomic_DNA"/>
</dbReference>
<evidence type="ECO:0000313" key="5">
    <source>
        <dbReference type="Proteomes" id="UP001214638"/>
    </source>
</evidence>
<dbReference type="PROSITE" id="PS51144">
    <property type="entry name" value="ALPHA_CA_2"/>
    <property type="match status" value="1"/>
</dbReference>
<evidence type="ECO:0000256" key="1">
    <source>
        <dbReference type="SAM" id="MobiDB-lite"/>
    </source>
</evidence>
<dbReference type="GO" id="GO:0006730">
    <property type="term" value="P:one-carbon metabolic process"/>
    <property type="evidence" value="ECO:0007669"/>
    <property type="project" value="TreeGrafter"/>
</dbReference>
<evidence type="ECO:0000313" key="4">
    <source>
        <dbReference type="EMBL" id="KAK2196664.1"/>
    </source>
</evidence>
<sequence length="729" mass="82854">MKLSLILAIILRCCHGIFPVHVASPHAQENVDHINKPIVTVQADNETILNATNKTSNIKSHEFYHYNTPKNDVKSMPWWDYAKHGADWSSGMCQIGTRQSPVDLHVEGLSNGKPKNLKSIFETVLQGGNPQEMYRGWKRGDVVYSYRHFISSLQISRSRKIFRLSVPNNEGSCFGALFTTDKPNLYMATHIELHSPSEHTFEGSANRRQIEMQIWHYYGDETKDAGIDAMEKVETTELNLIVSNENSHHNISKKNHEILEEMENSKPITKKDAYAEPNATTTNQHKPNDNQETIIKSKNPQHTGSISDDNRSVTANESITSENVDKILKAPIDNHHQNQLDNHATIKPSVGLKIQNVHEENKTIKHASAKAVENNEHVHDDTNGTHYENHKEFQKIAHEHHDQKLDKHPGDDNGGESNNDDNDDDSHDEDHDDNFADEDQEENLQVSMLQHPPKSTNGKKNGNKTKKVNLNNTTRDMHDLENMTLLNKYLLDHLHNAATDVTAEQMHLMSKKKARENGAHWGRWAVLSLTFMSEEMEKTKIETLEQFPSEQFMKSILDAATHVNVTQQENDYVGQLNNEQSKINAVDLKNPLNLPSLLMMLETKNLNYFAYDGSFTQPGCEETVRWYVAQGALPISTELMLQMHRLLNPTSQTENGDQSSLVNNYRELQNVNKKSRNNGRVHLVHAYPMEYFIATSFAQKYSETVSSGIKQLCIAYPVALIALVTIIMM</sequence>
<evidence type="ECO:0000256" key="2">
    <source>
        <dbReference type="SAM" id="SignalP"/>
    </source>
</evidence>
<evidence type="ECO:0000259" key="3">
    <source>
        <dbReference type="PROSITE" id="PS51144"/>
    </source>
</evidence>
<dbReference type="Proteomes" id="UP001214638">
    <property type="component" value="Unassembled WGS sequence"/>
</dbReference>
<feature type="domain" description="Alpha-carbonic anhydrase" evidence="3">
    <location>
        <begin position="77"/>
        <end position="680"/>
    </location>
</feature>